<evidence type="ECO:0000313" key="2">
    <source>
        <dbReference type="Proteomes" id="UP000093044"/>
    </source>
</evidence>
<evidence type="ECO:0000313" key="1">
    <source>
        <dbReference type="EMBL" id="ANZ44801.1"/>
    </source>
</evidence>
<accession>A0A1B2I494</accession>
<name>A0A1B2I494_9BACT</name>
<dbReference type="EMBL" id="CP016757">
    <property type="protein sequence ID" value="ANZ44801.1"/>
    <property type="molecule type" value="Genomic_DNA"/>
</dbReference>
<dbReference type="KEGG" id="cpor:BED41_06680"/>
<gene>
    <name evidence="1" type="ORF">BED41_06680</name>
</gene>
<protein>
    <submittedName>
        <fullName evidence="1">Uncharacterized protein</fullName>
    </submittedName>
</protein>
<reference evidence="1" key="1">
    <citation type="submission" date="2016-08" db="EMBL/GenBank/DDBJ databases">
        <title>Complete genome of Cloacibacillus porcorum.</title>
        <authorList>
            <person name="Looft T."/>
            <person name="Bayles D.O."/>
            <person name="Alt D.P."/>
        </authorList>
    </citation>
    <scope>NUCLEOTIDE SEQUENCE [LARGE SCALE GENOMIC DNA]</scope>
    <source>
        <strain evidence="1">CL-84</strain>
    </source>
</reference>
<keyword evidence="2" id="KW-1185">Reference proteome</keyword>
<proteinExistence type="predicted"/>
<sequence>MGLMTAKCIGGVFIANQANALSLTETAPPIILATQLLLILRTEKKLNICSIQELGALADIFNGEVAKMPIEDNSKSILSRYMLYSTPPPVFIVYMLSMH</sequence>
<dbReference type="Proteomes" id="UP000093044">
    <property type="component" value="Chromosome"/>
</dbReference>
<dbReference type="AlphaFoldDB" id="A0A1B2I494"/>
<organism evidence="1 2">
    <name type="scientific">Cloacibacillus porcorum</name>
    <dbReference type="NCBI Taxonomy" id="1197717"/>
    <lineage>
        <taxon>Bacteria</taxon>
        <taxon>Thermotogati</taxon>
        <taxon>Synergistota</taxon>
        <taxon>Synergistia</taxon>
        <taxon>Synergistales</taxon>
        <taxon>Synergistaceae</taxon>
        <taxon>Cloacibacillus</taxon>
    </lineage>
</organism>